<protein>
    <recommendedName>
        <fullName evidence="4">Tyrosine specific protein phosphatases domain-containing protein</fullName>
    </recommendedName>
</protein>
<name>E8R6S9_ISOPI</name>
<dbReference type="Pfam" id="PF22785">
    <property type="entry name" value="Tc-R-P"/>
    <property type="match status" value="1"/>
</dbReference>
<dbReference type="Proteomes" id="UP000008631">
    <property type="component" value="Chromosome"/>
</dbReference>
<dbReference type="HOGENOM" id="CLU_1198480_0_0_0"/>
<keyword evidence="3" id="KW-1185">Reference proteome</keyword>
<dbReference type="SUPFAM" id="SSF52799">
    <property type="entry name" value="(Phosphotyrosine protein) phosphatases II"/>
    <property type="match status" value="1"/>
</dbReference>
<dbReference type="InterPro" id="IPR016130">
    <property type="entry name" value="Tyr_Pase_AS"/>
</dbReference>
<dbReference type="EMBL" id="CP002353">
    <property type="protein sequence ID" value="ADV63981.1"/>
    <property type="molecule type" value="Genomic_DNA"/>
</dbReference>
<dbReference type="OrthoDB" id="285384at2"/>
<dbReference type="KEGG" id="ipa:Isop_3423"/>
<reference evidence="2 3" key="2">
    <citation type="journal article" date="2011" name="Stand. Genomic Sci.">
        <title>Complete genome sequence of Isosphaera pallida type strain (IS1B).</title>
        <authorList>
            <consortium name="US DOE Joint Genome Institute (JGI-PGF)"/>
            <person name="Goker M."/>
            <person name="Cleland D."/>
            <person name="Saunders E."/>
            <person name="Lapidus A."/>
            <person name="Nolan M."/>
            <person name="Lucas S."/>
            <person name="Hammon N."/>
            <person name="Deshpande S."/>
            <person name="Cheng J.F."/>
            <person name="Tapia R."/>
            <person name="Han C."/>
            <person name="Goodwin L."/>
            <person name="Pitluck S."/>
            <person name="Liolios K."/>
            <person name="Pagani I."/>
            <person name="Ivanova N."/>
            <person name="Mavromatis K."/>
            <person name="Pati A."/>
            <person name="Chen A."/>
            <person name="Palaniappan K."/>
            <person name="Land M."/>
            <person name="Hauser L."/>
            <person name="Chang Y.J."/>
            <person name="Jeffries C.D."/>
            <person name="Detter J.C."/>
            <person name="Beck B."/>
            <person name="Woyke T."/>
            <person name="Bristow J."/>
            <person name="Eisen J.A."/>
            <person name="Markowitz V."/>
            <person name="Hugenholtz P."/>
            <person name="Kyrpides N.C."/>
            <person name="Klenk H.P."/>
        </authorList>
    </citation>
    <scope>NUCLEOTIDE SEQUENCE [LARGE SCALE GENOMIC DNA]</scope>
    <source>
        <strain evidence="3">ATCC 43644 / DSM 9630 / IS1B</strain>
    </source>
</reference>
<dbReference type="Gene3D" id="3.90.190.10">
    <property type="entry name" value="Protein tyrosine phosphatase superfamily"/>
    <property type="match status" value="1"/>
</dbReference>
<dbReference type="InParanoid" id="E8R6S9"/>
<evidence type="ECO:0008006" key="4">
    <source>
        <dbReference type="Google" id="ProtNLM"/>
    </source>
</evidence>
<evidence type="ECO:0000313" key="3">
    <source>
        <dbReference type="Proteomes" id="UP000008631"/>
    </source>
</evidence>
<evidence type="ECO:0000313" key="2">
    <source>
        <dbReference type="EMBL" id="ADV63981.1"/>
    </source>
</evidence>
<dbReference type="eggNOG" id="COG2365">
    <property type="taxonomic scope" value="Bacteria"/>
</dbReference>
<gene>
    <name evidence="2" type="ordered locus">Isop_3423</name>
</gene>
<organism evidence="2 3">
    <name type="scientific">Isosphaera pallida (strain ATCC 43644 / DSM 9630 / IS1B)</name>
    <dbReference type="NCBI Taxonomy" id="575540"/>
    <lineage>
        <taxon>Bacteria</taxon>
        <taxon>Pseudomonadati</taxon>
        <taxon>Planctomycetota</taxon>
        <taxon>Planctomycetia</taxon>
        <taxon>Isosphaerales</taxon>
        <taxon>Isosphaeraceae</taxon>
        <taxon>Isosphaera</taxon>
    </lineage>
</organism>
<dbReference type="STRING" id="575540.Isop_3423"/>
<dbReference type="AlphaFoldDB" id="E8R6S9"/>
<feature type="region of interest" description="Disordered" evidence="1">
    <location>
        <begin position="212"/>
        <end position="231"/>
    </location>
</feature>
<sequence>MATRRAAGPIRFGFRATLLLQAGWARRAWTLTLICAGWAAWLWWDDWFEKRVVVIEPGGLVRGAWQKPGPLRRLLEREGIRSIVTLTAINPDDPKYVGQANALAGVGRPIRWIQLDWRGSTATLEQMAQAADLLADQSLRPIFFHCVAGHHRTGLAHAAYLIRHRGFTAAQAWDQLSRLPWTDPDHPRDRADRELIRRFEAWNAQQSRPIYVHVNHDGPPQAKPGDRRRGL</sequence>
<proteinExistence type="predicted"/>
<dbReference type="PROSITE" id="PS00383">
    <property type="entry name" value="TYR_PHOSPHATASE_1"/>
    <property type="match status" value="1"/>
</dbReference>
<dbReference type="InterPro" id="IPR029021">
    <property type="entry name" value="Prot-tyrosine_phosphatase-like"/>
</dbReference>
<accession>E8R6S9</accession>
<reference key="1">
    <citation type="submission" date="2010-11" db="EMBL/GenBank/DDBJ databases">
        <title>The complete sequence of chromosome of Isophaera pallida ATCC 43644.</title>
        <authorList>
            <consortium name="US DOE Joint Genome Institute (JGI-PGF)"/>
            <person name="Lucas S."/>
            <person name="Copeland A."/>
            <person name="Lapidus A."/>
            <person name="Bruce D."/>
            <person name="Goodwin L."/>
            <person name="Pitluck S."/>
            <person name="Kyrpides N."/>
            <person name="Mavromatis K."/>
            <person name="Pagani I."/>
            <person name="Ivanova N."/>
            <person name="Saunders E."/>
            <person name="Brettin T."/>
            <person name="Detter J.C."/>
            <person name="Han C."/>
            <person name="Tapia R."/>
            <person name="Land M."/>
            <person name="Hauser L."/>
            <person name="Markowitz V."/>
            <person name="Cheng J.-F."/>
            <person name="Hugenholtz P."/>
            <person name="Woyke T."/>
            <person name="Wu D."/>
            <person name="Eisen J.A."/>
        </authorList>
    </citation>
    <scope>NUCLEOTIDE SEQUENCE</scope>
    <source>
        <strain>ATCC 43644</strain>
    </source>
</reference>
<evidence type="ECO:0000256" key="1">
    <source>
        <dbReference type="SAM" id="MobiDB-lite"/>
    </source>
</evidence>